<gene>
    <name evidence="3" type="ORF">BDV96DRAFT_602102</name>
</gene>
<evidence type="ECO:0000313" key="4">
    <source>
        <dbReference type="Proteomes" id="UP000799770"/>
    </source>
</evidence>
<evidence type="ECO:0000256" key="2">
    <source>
        <dbReference type="SAM" id="Phobius"/>
    </source>
</evidence>
<reference evidence="3" key="1">
    <citation type="journal article" date="2020" name="Stud. Mycol.">
        <title>101 Dothideomycetes genomes: a test case for predicting lifestyles and emergence of pathogens.</title>
        <authorList>
            <person name="Haridas S."/>
            <person name="Albert R."/>
            <person name="Binder M."/>
            <person name="Bloem J."/>
            <person name="Labutti K."/>
            <person name="Salamov A."/>
            <person name="Andreopoulos B."/>
            <person name="Baker S."/>
            <person name="Barry K."/>
            <person name="Bills G."/>
            <person name="Bluhm B."/>
            <person name="Cannon C."/>
            <person name="Castanera R."/>
            <person name="Culley D."/>
            <person name="Daum C."/>
            <person name="Ezra D."/>
            <person name="Gonzalez J."/>
            <person name="Henrissat B."/>
            <person name="Kuo A."/>
            <person name="Liang C."/>
            <person name="Lipzen A."/>
            <person name="Lutzoni F."/>
            <person name="Magnuson J."/>
            <person name="Mondo S."/>
            <person name="Nolan M."/>
            <person name="Ohm R."/>
            <person name="Pangilinan J."/>
            <person name="Park H.-J."/>
            <person name="Ramirez L."/>
            <person name="Alfaro M."/>
            <person name="Sun H."/>
            <person name="Tritt A."/>
            <person name="Yoshinaga Y."/>
            <person name="Zwiers L.-H."/>
            <person name="Turgeon B."/>
            <person name="Goodwin S."/>
            <person name="Spatafora J."/>
            <person name="Crous P."/>
            <person name="Grigoriev I."/>
        </authorList>
    </citation>
    <scope>NUCLEOTIDE SEQUENCE</scope>
    <source>
        <strain evidence="3">CBS 627.86</strain>
    </source>
</reference>
<feature type="transmembrane region" description="Helical" evidence="2">
    <location>
        <begin position="20"/>
        <end position="47"/>
    </location>
</feature>
<dbReference type="InterPro" id="IPR033481">
    <property type="entry name" value="Dni1/Fig1"/>
</dbReference>
<accession>A0A6A5Z0V2</accession>
<evidence type="ECO:0000256" key="1">
    <source>
        <dbReference type="SAM" id="MobiDB-lite"/>
    </source>
</evidence>
<dbReference type="AlphaFoldDB" id="A0A6A5Z0V2"/>
<sequence length="288" mass="30959">MMGISNRMQNINYRLLNYLLWVPIILFYTLTLTGCISSSPGILNIFLLKLENPRRSSSTLEIRVGYFGLCILFSDQRICQSTSGKNTEAILATLRSTSTVSIPESDTLNGIVTVALTLQSKHVIGLLSGAAVLYLFSLVFIALLKRNFKMPLTAGNQVAIKRRNRLRQASFTTMWLSVGFALVSAITIHQTTNALSYITQVGAASLAITAGQTLIILQWLAFGLSVLFAVGITSMFPKEGGTISSTSSNKAAAPAIAPPLISAGAPRPPLPPPPPLSLSTPLPPIFPR</sequence>
<organism evidence="3 4">
    <name type="scientific">Lophiotrema nucula</name>
    <dbReference type="NCBI Taxonomy" id="690887"/>
    <lineage>
        <taxon>Eukaryota</taxon>
        <taxon>Fungi</taxon>
        <taxon>Dikarya</taxon>
        <taxon>Ascomycota</taxon>
        <taxon>Pezizomycotina</taxon>
        <taxon>Dothideomycetes</taxon>
        <taxon>Pleosporomycetidae</taxon>
        <taxon>Pleosporales</taxon>
        <taxon>Lophiotremataceae</taxon>
        <taxon>Lophiotrema</taxon>
    </lineage>
</organism>
<proteinExistence type="predicted"/>
<dbReference type="PANTHER" id="PTHR28092:SF1">
    <property type="entry name" value="FACTOR-INDUCED GENE 1 PROTEIN"/>
    <property type="match status" value="1"/>
</dbReference>
<protein>
    <submittedName>
        <fullName evidence="3">Ca2+ regulator and membrane fusion protein Fig1-domain-containing protein</fullName>
    </submittedName>
</protein>
<feature type="transmembrane region" description="Helical" evidence="2">
    <location>
        <begin position="169"/>
        <end position="189"/>
    </location>
</feature>
<feature type="compositionally biased region" description="Pro residues" evidence="1">
    <location>
        <begin position="266"/>
        <end position="288"/>
    </location>
</feature>
<dbReference type="GO" id="GO:0016020">
    <property type="term" value="C:membrane"/>
    <property type="evidence" value="ECO:0007669"/>
    <property type="project" value="InterPro"/>
</dbReference>
<feature type="transmembrane region" description="Helical" evidence="2">
    <location>
        <begin position="123"/>
        <end position="144"/>
    </location>
</feature>
<keyword evidence="2" id="KW-0472">Membrane</keyword>
<dbReference type="EMBL" id="ML977330">
    <property type="protein sequence ID" value="KAF2112716.1"/>
    <property type="molecule type" value="Genomic_DNA"/>
</dbReference>
<feature type="transmembrane region" description="Helical" evidence="2">
    <location>
        <begin position="201"/>
        <end position="230"/>
    </location>
</feature>
<keyword evidence="2" id="KW-1133">Transmembrane helix</keyword>
<name>A0A6A5Z0V2_9PLEO</name>
<dbReference type="GO" id="GO:0000747">
    <property type="term" value="P:conjugation with cellular fusion"/>
    <property type="evidence" value="ECO:0007669"/>
    <property type="project" value="TreeGrafter"/>
</dbReference>
<dbReference type="PROSITE" id="PS51257">
    <property type="entry name" value="PROKAR_LIPOPROTEIN"/>
    <property type="match status" value="1"/>
</dbReference>
<keyword evidence="4" id="KW-1185">Reference proteome</keyword>
<dbReference type="OrthoDB" id="3524679at2759"/>
<dbReference type="Pfam" id="PF12351">
    <property type="entry name" value="Fig1"/>
    <property type="match status" value="1"/>
</dbReference>
<dbReference type="Proteomes" id="UP000799770">
    <property type="component" value="Unassembled WGS sequence"/>
</dbReference>
<evidence type="ECO:0000313" key="3">
    <source>
        <dbReference type="EMBL" id="KAF2112716.1"/>
    </source>
</evidence>
<keyword evidence="2" id="KW-0812">Transmembrane</keyword>
<dbReference type="GO" id="GO:0043332">
    <property type="term" value="C:mating projection tip"/>
    <property type="evidence" value="ECO:0007669"/>
    <property type="project" value="TreeGrafter"/>
</dbReference>
<feature type="region of interest" description="Disordered" evidence="1">
    <location>
        <begin position="259"/>
        <end position="288"/>
    </location>
</feature>
<dbReference type="PANTHER" id="PTHR28092">
    <property type="entry name" value="FACTOR-INDUCED GENE 1 PROTEIN"/>
    <property type="match status" value="1"/>
</dbReference>